<dbReference type="OrthoDB" id="10066605at2759"/>
<evidence type="ECO:0000256" key="9">
    <source>
        <dbReference type="SAM" id="SignalP"/>
    </source>
</evidence>
<evidence type="ECO:0000256" key="5">
    <source>
        <dbReference type="ARBA" id="ARBA00022989"/>
    </source>
</evidence>
<proteinExistence type="predicted"/>
<feature type="region of interest" description="Disordered" evidence="7">
    <location>
        <begin position="976"/>
        <end position="1007"/>
    </location>
</feature>
<dbReference type="KEGG" id="pmei:106918882"/>
<feature type="region of interest" description="Disordered" evidence="7">
    <location>
        <begin position="1080"/>
        <end position="1106"/>
    </location>
</feature>
<feature type="region of interest" description="Disordered" evidence="7">
    <location>
        <begin position="311"/>
        <end position="335"/>
    </location>
</feature>
<dbReference type="GeneID" id="106918882"/>
<dbReference type="STRING" id="48701.ENSPMEP00000028370"/>
<dbReference type="CTD" id="335883"/>
<accession>A0A3B3YMU4</accession>
<feature type="transmembrane region" description="Helical" evidence="8">
    <location>
        <begin position="759"/>
        <end position="783"/>
    </location>
</feature>
<dbReference type="Pfam" id="PF25987">
    <property type="entry name" value="PRRT3"/>
    <property type="match status" value="1"/>
</dbReference>
<keyword evidence="4 9" id="KW-0732">Signal</keyword>
<dbReference type="RefSeq" id="XP_014844419.1">
    <property type="nucleotide sequence ID" value="XM_014988933.1"/>
</dbReference>
<feature type="chain" id="PRO_5017480305" description="Proline-rich transmembrane protein 3/4 domain-containing protein" evidence="9">
    <location>
        <begin position="25"/>
        <end position="1201"/>
    </location>
</feature>
<dbReference type="PANTHER" id="PTHR35578:SF6">
    <property type="entry name" value="PROLINE-RICH TRANSMEMBRANE PROTEIN 4"/>
    <property type="match status" value="1"/>
</dbReference>
<evidence type="ECO:0000313" key="12">
    <source>
        <dbReference type="Proteomes" id="UP000261480"/>
    </source>
</evidence>
<evidence type="ECO:0000256" key="4">
    <source>
        <dbReference type="ARBA" id="ARBA00022729"/>
    </source>
</evidence>
<dbReference type="AlphaFoldDB" id="A0A3B3YMU4"/>
<keyword evidence="2" id="KW-0597">Phosphoprotein</keyword>
<evidence type="ECO:0000256" key="1">
    <source>
        <dbReference type="ARBA" id="ARBA00004141"/>
    </source>
</evidence>
<reference evidence="11" key="2">
    <citation type="submission" date="2025-09" db="UniProtKB">
        <authorList>
            <consortium name="Ensembl"/>
        </authorList>
    </citation>
    <scope>IDENTIFICATION</scope>
</reference>
<feature type="transmembrane region" description="Helical" evidence="8">
    <location>
        <begin position="818"/>
        <end position="839"/>
    </location>
</feature>
<reference evidence="11" key="1">
    <citation type="submission" date="2025-08" db="UniProtKB">
        <authorList>
            <consortium name="Ensembl"/>
        </authorList>
    </citation>
    <scope>IDENTIFICATION</scope>
</reference>
<evidence type="ECO:0000256" key="3">
    <source>
        <dbReference type="ARBA" id="ARBA00022692"/>
    </source>
</evidence>
<keyword evidence="5 8" id="KW-1133">Transmembrane helix</keyword>
<feature type="transmembrane region" description="Helical" evidence="8">
    <location>
        <begin position="719"/>
        <end position="739"/>
    </location>
</feature>
<sequence>MLRFLWTMALFFWYYLLLHSRALADEEATGELTPSSKNSPEEKSSIYSWLPSMPKFPSFGLFGRSGGKNEDAVSTTTAKGVTEIIGLFEDHTGSGEGSNSEESQQTTTLTQGLFMSVAKIRTEPPPTGTSDLPYSSIAQSNSETFVSPTSSYIRNTLFTNSPHRSNTPEQNTTHMLTPWRSTTAATSSTGATENPLPNSVYRETIFHTERISSTIPPEATAPTALTWKTVRTTTPKPGLVETTQTSTHLLGLVTLPAISESNFVGEQEDLSVSVALHSVKGTSEIHSTQSNWNLGLSEISLVNTEQQPGVTSTFLRTDPTTVEGTTSDINPTQNPLDLSETSTVNFEQHSEVFPAALKTDHNLEVVRTTSEIYHTQSYLYLGFSETTTTNAKQEPGVFSSTLRKDSNLVAATTKAEIQTTQSHLDLGFSKTSTVNAELQPRVFSTTLWIDRNLAVESIPSTTQSQRANFPIVEELPGKETNEEDEAVVTSTTDGDADTHLTDTSTSSAQLLKTSTAHNKGILSESPSLLLYTEDWTSNLPSSDSTLLPDCNKERSGICNLSYTWDVTTSLRMKPTQNSTTTNQSTNAFLIPATPMLVPLYTDWNSAMAAWGLAWEAHVYGAGGVFAALTLASALNLLCLPLRCPSGCGYFALVSLFLLAAACTRSFSLLYDAYGHQDRISSTEASLMLFEAPFPCLTAAFGLVFLLLSMRSRMQLSYSAFQRPCFLACLVVMHFAAAFGPVTFLKFYRQTPPLCLFLSLISRGAFVALATFLSAAYFVFYIYVRADSKHIYHLNNTSPTPAERYNRCPFAESRDWNRAAITVCLSALFSLACAGLQFYAMLNAMGVIGGEEVFYPWPWWAFQFSCRLCELGVCLTLALVVAQPVFCSDQLPAAGSCWTELLASKSPILPGTYQWTLSQQEKLAIVDTVGLGETESLPLYTLMDERLGSSLNGLDLLYHSNRALVYRDLDLDLGLLGSEKPEDGGGREPSGGSSFSSDSTADLRPPSPINLRRSIDEALFSEALFPMSLFSPVRPIRCSDASVNNHWTLPSNGPCEPLSTDSSLYRTSSCLEMASQLQFSASQSQGAATEGAPTSPSTGSSSSNSSAERWRSSSSSCFLYRASLAGSSLVLCPSSERHTRELPQEGSNVASHNPQRHYQALGAASQESLNLSTETDRSVQQEFITVCRQMDSLSICSETIDL</sequence>
<evidence type="ECO:0000256" key="6">
    <source>
        <dbReference type="ARBA" id="ARBA00023136"/>
    </source>
</evidence>
<comment type="subcellular location">
    <subcellularLocation>
        <location evidence="1">Membrane</location>
        <topology evidence="1">Multi-pass membrane protein</topology>
    </subcellularLocation>
</comment>
<evidence type="ECO:0000256" key="7">
    <source>
        <dbReference type="SAM" id="MobiDB-lite"/>
    </source>
</evidence>
<organism evidence="11 12">
    <name type="scientific">Poecilia mexicana</name>
    <dbReference type="NCBI Taxonomy" id="48701"/>
    <lineage>
        <taxon>Eukaryota</taxon>
        <taxon>Metazoa</taxon>
        <taxon>Chordata</taxon>
        <taxon>Craniata</taxon>
        <taxon>Vertebrata</taxon>
        <taxon>Euteleostomi</taxon>
        <taxon>Actinopterygii</taxon>
        <taxon>Neopterygii</taxon>
        <taxon>Teleostei</taxon>
        <taxon>Neoteleostei</taxon>
        <taxon>Acanthomorphata</taxon>
        <taxon>Ovalentaria</taxon>
        <taxon>Atherinomorphae</taxon>
        <taxon>Cyprinodontiformes</taxon>
        <taxon>Poeciliidae</taxon>
        <taxon>Poeciliinae</taxon>
        <taxon>Poecilia</taxon>
    </lineage>
</organism>
<dbReference type="InterPro" id="IPR059081">
    <property type="entry name" value="PRRT3-4"/>
</dbReference>
<feature type="transmembrane region" description="Helical" evidence="8">
    <location>
        <begin position="618"/>
        <end position="639"/>
    </location>
</feature>
<feature type="transmembrane region" description="Helical" evidence="8">
    <location>
        <begin position="646"/>
        <end position="666"/>
    </location>
</feature>
<evidence type="ECO:0000256" key="2">
    <source>
        <dbReference type="ARBA" id="ARBA00022553"/>
    </source>
</evidence>
<dbReference type="Ensembl" id="ENSPMET00000018446.1">
    <property type="protein sequence ID" value="ENSPMEP00000028370.1"/>
    <property type="gene ID" value="ENSPMEG00000013394.1"/>
</dbReference>
<evidence type="ECO:0000256" key="8">
    <source>
        <dbReference type="SAM" id="Phobius"/>
    </source>
</evidence>
<evidence type="ECO:0000259" key="10">
    <source>
        <dbReference type="Pfam" id="PF25987"/>
    </source>
</evidence>
<dbReference type="InterPro" id="IPR052836">
    <property type="entry name" value="PRRT_domain-containing"/>
</dbReference>
<name>A0A3B3YMU4_9TELE</name>
<evidence type="ECO:0000313" key="11">
    <source>
        <dbReference type="Ensembl" id="ENSPMEP00000028370.1"/>
    </source>
</evidence>
<feature type="transmembrane region" description="Helical" evidence="8">
    <location>
        <begin position="686"/>
        <end position="707"/>
    </location>
</feature>
<keyword evidence="6 8" id="KW-0472">Membrane</keyword>
<dbReference type="PANTHER" id="PTHR35578">
    <property type="entry name" value="PROLINE-RICH TRANSMEMBRANE PROTEIN 4-RELATED"/>
    <property type="match status" value="1"/>
</dbReference>
<protein>
    <recommendedName>
        <fullName evidence="10">Proline-rich transmembrane protein 3/4 domain-containing protein</fullName>
    </recommendedName>
</protein>
<feature type="signal peptide" evidence="9">
    <location>
        <begin position="1"/>
        <end position="24"/>
    </location>
</feature>
<feature type="compositionally biased region" description="Low complexity" evidence="7">
    <location>
        <begin position="989"/>
        <end position="998"/>
    </location>
</feature>
<keyword evidence="12" id="KW-1185">Reference proteome</keyword>
<keyword evidence="3 8" id="KW-0812">Transmembrane</keyword>
<dbReference type="Proteomes" id="UP000261480">
    <property type="component" value="Unplaced"/>
</dbReference>
<feature type="domain" description="Proline-rich transmembrane protein 3/4" evidence="10">
    <location>
        <begin position="601"/>
        <end position="902"/>
    </location>
</feature>
<feature type="region of interest" description="Disordered" evidence="7">
    <location>
        <begin position="478"/>
        <end position="505"/>
    </location>
</feature>